<dbReference type="InterPro" id="IPR008979">
    <property type="entry name" value="Galactose-bd-like_sf"/>
</dbReference>
<sequence>TIRGDLLKEWSDFDYFAVDVYVDDDHPYHFAFELWDGLSKDYHTRCTYEDMKTRRGRQTLLYPISRARRNGKGGLGWNQLAPEDKIDLDGLTKIKLISSPLKDRPAVFWIDNLRLLQEDAAKPKLTVALPKAAAAAFNFGSPGSTIDGFTTVSPQQRFTEETGFGFAQEDGLEARGKGWPDLLAGTFVLGARNAPFEFKARIPNGEYHVWLCAGAVLDVNNPTPKFLLRLGSKMLLEDSPSFSEYDAEKYLYRFLWTQYSQRPHALWLDYIERMYPVFEETIRVTDGTLSLEACDCFVSGLIMVPVGQEKDFRRMAARIQTTRVKAFEVANPVSYKKAPAPAEAYTLYVPNSWTAVRPDTAPSADEAKNRELSAAGAPGENVFLRVAVVPGKDLGACELRLSDLTGPAGTISVDSIKGH</sequence>
<dbReference type="AlphaFoldDB" id="X1F4J4"/>
<proteinExistence type="predicted"/>
<name>X1F4J4_9ZZZZ</name>
<gene>
    <name evidence="1" type="ORF">S03H2_13895</name>
</gene>
<dbReference type="Gene3D" id="2.60.120.430">
    <property type="entry name" value="Galactose-binding lectin"/>
    <property type="match status" value="1"/>
</dbReference>
<feature type="non-terminal residue" evidence="1">
    <location>
        <position position="1"/>
    </location>
</feature>
<dbReference type="EMBL" id="BARU01007047">
    <property type="protein sequence ID" value="GAH40541.1"/>
    <property type="molecule type" value="Genomic_DNA"/>
</dbReference>
<organism evidence="1">
    <name type="scientific">marine sediment metagenome</name>
    <dbReference type="NCBI Taxonomy" id="412755"/>
    <lineage>
        <taxon>unclassified sequences</taxon>
        <taxon>metagenomes</taxon>
        <taxon>ecological metagenomes</taxon>
    </lineage>
</organism>
<feature type="non-terminal residue" evidence="1">
    <location>
        <position position="419"/>
    </location>
</feature>
<evidence type="ECO:0000313" key="1">
    <source>
        <dbReference type="EMBL" id="GAH40541.1"/>
    </source>
</evidence>
<comment type="caution">
    <text evidence="1">The sequence shown here is derived from an EMBL/GenBank/DDBJ whole genome shotgun (WGS) entry which is preliminary data.</text>
</comment>
<protein>
    <submittedName>
        <fullName evidence="1">Uncharacterized protein</fullName>
    </submittedName>
</protein>
<dbReference type="SUPFAM" id="SSF49785">
    <property type="entry name" value="Galactose-binding domain-like"/>
    <property type="match status" value="1"/>
</dbReference>
<accession>X1F4J4</accession>
<reference evidence="1" key="1">
    <citation type="journal article" date="2014" name="Front. Microbiol.">
        <title>High frequency of phylogenetically diverse reductive dehalogenase-homologous genes in deep subseafloor sedimentary metagenomes.</title>
        <authorList>
            <person name="Kawai M."/>
            <person name="Futagami T."/>
            <person name="Toyoda A."/>
            <person name="Takaki Y."/>
            <person name="Nishi S."/>
            <person name="Hori S."/>
            <person name="Arai W."/>
            <person name="Tsubouchi T."/>
            <person name="Morono Y."/>
            <person name="Uchiyama I."/>
            <person name="Ito T."/>
            <person name="Fujiyama A."/>
            <person name="Inagaki F."/>
            <person name="Takami H."/>
        </authorList>
    </citation>
    <scope>NUCLEOTIDE SEQUENCE</scope>
    <source>
        <strain evidence="1">Expedition CK06-06</strain>
    </source>
</reference>